<proteinExistence type="predicted"/>
<reference evidence="2" key="1">
    <citation type="submission" date="2019-10" db="EMBL/GenBank/DDBJ databases">
        <title>Conservation and host-specific expression of non-tandemly repeated heterogenous ribosome RNA gene in arbuscular mycorrhizal fungi.</title>
        <authorList>
            <person name="Maeda T."/>
            <person name="Kobayashi Y."/>
            <person name="Nakagawa T."/>
            <person name="Ezawa T."/>
            <person name="Yamaguchi K."/>
            <person name="Bino T."/>
            <person name="Nishimoto Y."/>
            <person name="Shigenobu S."/>
            <person name="Kawaguchi M."/>
        </authorList>
    </citation>
    <scope>NUCLEOTIDE SEQUENCE</scope>
    <source>
        <strain evidence="2">HR1</strain>
    </source>
</reference>
<gene>
    <name evidence="2" type="ORF">RCL2_000188200</name>
</gene>
<feature type="domain" description="Integrase catalytic" evidence="1">
    <location>
        <begin position="222"/>
        <end position="403"/>
    </location>
</feature>
<dbReference type="Gene3D" id="3.30.420.10">
    <property type="entry name" value="Ribonuclease H-like superfamily/Ribonuclease H"/>
    <property type="match status" value="1"/>
</dbReference>
<dbReference type="SUPFAM" id="SSF53098">
    <property type="entry name" value="Ribonuclease H-like"/>
    <property type="match status" value="1"/>
</dbReference>
<evidence type="ECO:0000259" key="1">
    <source>
        <dbReference type="PROSITE" id="PS50994"/>
    </source>
</evidence>
<dbReference type="InterPro" id="IPR058913">
    <property type="entry name" value="Integrase_dom_put"/>
</dbReference>
<dbReference type="GO" id="GO:0003676">
    <property type="term" value="F:nucleic acid binding"/>
    <property type="evidence" value="ECO:0007669"/>
    <property type="project" value="InterPro"/>
</dbReference>
<dbReference type="InterPro" id="IPR012337">
    <property type="entry name" value="RNaseH-like_sf"/>
</dbReference>
<protein>
    <submittedName>
        <fullName evidence="2">Uncharacterized protein LOC114967080</fullName>
    </submittedName>
</protein>
<accession>A0A8H3KUU8</accession>
<evidence type="ECO:0000313" key="3">
    <source>
        <dbReference type="Proteomes" id="UP000615446"/>
    </source>
</evidence>
<dbReference type="PANTHER" id="PTHR46791:SF5">
    <property type="entry name" value="CLR5 DOMAIN-CONTAINING PROTEIN-RELATED"/>
    <property type="match status" value="1"/>
</dbReference>
<dbReference type="Proteomes" id="UP000615446">
    <property type="component" value="Unassembled WGS sequence"/>
</dbReference>
<dbReference type="InterPro" id="IPR036397">
    <property type="entry name" value="RNaseH_sf"/>
</dbReference>
<name>A0A8H3KUU8_9GLOM</name>
<dbReference type="EMBL" id="BLAL01000012">
    <property type="protein sequence ID" value="GES74400.1"/>
    <property type="molecule type" value="Genomic_DNA"/>
</dbReference>
<evidence type="ECO:0000313" key="2">
    <source>
        <dbReference type="EMBL" id="GES74400.1"/>
    </source>
</evidence>
<dbReference type="GO" id="GO:0015074">
    <property type="term" value="P:DNA integration"/>
    <property type="evidence" value="ECO:0007669"/>
    <property type="project" value="InterPro"/>
</dbReference>
<sequence length="489" mass="56803">MSSETLQRQFYEHVDQILGTVYRALLEENDANTLENFHLQNLATLSSRCFQIQQYQNSQEITNYLQDIEYLRTKLLERIHSLNDATRSSPIKRYVKRVQTGGRPKYVINIEAVKLLREQGFDWTKIGKILGVSASTIKRLRQDYSIEDPIQPYSLLADDDLDAIIKRLKQENPFFGIRMLMGALQTEGIKVTRQQLQNSIKRVDVLGNASRLIRTTLRRVYKVAGPNALWHIDGHHKLIRWKFVIHAGIDGYSRIITYIHCSGNNKSQTVFQYFRKGTHEFGIPSRVRADNGGENVLVEQFMNRYRGSDRGSFIKGKSVHNQRIERLWVDLIKDVIKLYSTVFNYLEEIGSFNIDNSVYMFCLHYVFLPRINQSLEKWKLIWNKHKIRTEGNLTPEQLFTKGMMTCGYRGMEDSNINPYEYGIDFDGPISTENSDNTVFVDEPRNILTQQQMVLLQSLVNPLEDDNKGYGINIYNKTVRAVANILRNNP</sequence>
<organism evidence="2 3">
    <name type="scientific">Rhizophagus clarus</name>
    <dbReference type="NCBI Taxonomy" id="94130"/>
    <lineage>
        <taxon>Eukaryota</taxon>
        <taxon>Fungi</taxon>
        <taxon>Fungi incertae sedis</taxon>
        <taxon>Mucoromycota</taxon>
        <taxon>Glomeromycotina</taxon>
        <taxon>Glomeromycetes</taxon>
        <taxon>Glomerales</taxon>
        <taxon>Glomeraceae</taxon>
        <taxon>Rhizophagus</taxon>
    </lineage>
</organism>
<dbReference type="AlphaFoldDB" id="A0A8H3KUU8"/>
<dbReference type="Pfam" id="PF24764">
    <property type="entry name" value="rva_4"/>
    <property type="match status" value="1"/>
</dbReference>
<dbReference type="OrthoDB" id="2411050at2759"/>
<dbReference type="PANTHER" id="PTHR46791">
    <property type="entry name" value="EXPRESSED PROTEIN"/>
    <property type="match status" value="1"/>
</dbReference>
<comment type="caution">
    <text evidence="2">The sequence shown here is derived from an EMBL/GenBank/DDBJ whole genome shotgun (WGS) entry which is preliminary data.</text>
</comment>
<dbReference type="GO" id="GO:0005634">
    <property type="term" value="C:nucleus"/>
    <property type="evidence" value="ECO:0007669"/>
    <property type="project" value="UniProtKB-ARBA"/>
</dbReference>
<dbReference type="InterPro" id="IPR001584">
    <property type="entry name" value="Integrase_cat-core"/>
</dbReference>
<dbReference type="PROSITE" id="PS50994">
    <property type="entry name" value="INTEGRASE"/>
    <property type="match status" value="1"/>
</dbReference>